<feature type="domain" description="Thioredoxin" evidence="3">
    <location>
        <begin position="29"/>
        <end position="220"/>
    </location>
</feature>
<comment type="similarity">
    <text evidence="2">Belongs to the thioredoxin family. DsbA subfamily.</text>
</comment>
<dbReference type="STRING" id="935700.jaqu_14760"/>
<dbReference type="Gene3D" id="3.40.30.10">
    <property type="entry name" value="Glutaredoxin"/>
    <property type="match status" value="1"/>
</dbReference>
<dbReference type="PANTHER" id="PTHR13887:SF56">
    <property type="entry name" value="THIOREDOXIN-LIKE REDUCTASE RV2466C"/>
    <property type="match status" value="1"/>
</dbReference>
<dbReference type="RefSeq" id="WP_043918314.1">
    <property type="nucleotide sequence ID" value="NZ_FZPF01000001.1"/>
</dbReference>
<dbReference type="SUPFAM" id="SSF52833">
    <property type="entry name" value="Thioredoxin-like"/>
    <property type="match status" value="1"/>
</dbReference>
<dbReference type="Proteomes" id="UP000032232">
    <property type="component" value="Unassembled WGS sequence"/>
</dbReference>
<protein>
    <submittedName>
        <fullName evidence="4">BdbD_1 protein</fullName>
    </submittedName>
</protein>
<evidence type="ECO:0000313" key="4">
    <source>
        <dbReference type="EMBL" id="KIT16688.1"/>
    </source>
</evidence>
<dbReference type="PROSITE" id="PS51318">
    <property type="entry name" value="TAT"/>
    <property type="match status" value="1"/>
</dbReference>
<comment type="caution">
    <text evidence="4">The sequence shown here is derived from an EMBL/GenBank/DDBJ whole genome shotgun (WGS) entry which is preliminary data.</text>
</comment>
<evidence type="ECO:0000313" key="5">
    <source>
        <dbReference type="Proteomes" id="UP000032232"/>
    </source>
</evidence>
<dbReference type="PATRIC" id="fig|935700.4.peg.1528"/>
<dbReference type="InterPro" id="IPR006311">
    <property type="entry name" value="TAT_signal"/>
</dbReference>
<dbReference type="PROSITE" id="PS51352">
    <property type="entry name" value="THIOREDOXIN_2"/>
    <property type="match status" value="1"/>
</dbReference>
<dbReference type="InterPro" id="IPR013766">
    <property type="entry name" value="Thioredoxin_domain"/>
</dbReference>
<dbReference type="InterPro" id="IPR036249">
    <property type="entry name" value="Thioredoxin-like_sf"/>
</dbReference>
<sequence>MINRRNLMMIGGGAALGAAWAFWPSGRDGLPLLPGGDGSARAQDAGSIAEMTLGDPDAPVKVVEYASFTCPHCANFHLDTFKAFREEYIDTGRVHFTYREVYFDRYGLWASMIARCADPMRYFGIVELLYDSQSEWSRQEDPAAVAESLKRIGAQAGMDRETLDACLQDGEKAQSLVAWYEQNAASDGVRSTPSFLINGEMHAGNMSLSQLGRLVDEAAS</sequence>
<dbReference type="EMBL" id="JYFE01000027">
    <property type="protein sequence ID" value="KIT16688.1"/>
    <property type="molecule type" value="Genomic_DNA"/>
</dbReference>
<organism evidence="4 5">
    <name type="scientific">Jannaschia aquimarina</name>
    <dbReference type="NCBI Taxonomy" id="935700"/>
    <lineage>
        <taxon>Bacteria</taxon>
        <taxon>Pseudomonadati</taxon>
        <taxon>Pseudomonadota</taxon>
        <taxon>Alphaproteobacteria</taxon>
        <taxon>Rhodobacterales</taxon>
        <taxon>Roseobacteraceae</taxon>
        <taxon>Jannaschia</taxon>
    </lineage>
</organism>
<dbReference type="InterPro" id="IPR012336">
    <property type="entry name" value="Thioredoxin-like_fold"/>
</dbReference>
<evidence type="ECO:0000256" key="1">
    <source>
        <dbReference type="ARBA" id="ARBA00003565"/>
    </source>
</evidence>
<name>A0A0D1D9W9_9RHOB</name>
<dbReference type="PANTHER" id="PTHR13887">
    <property type="entry name" value="GLUTATHIONE S-TRANSFERASE KAPPA"/>
    <property type="match status" value="1"/>
</dbReference>
<dbReference type="Pfam" id="PF13462">
    <property type="entry name" value="Thioredoxin_4"/>
    <property type="match status" value="1"/>
</dbReference>
<reference evidence="4 5" key="1">
    <citation type="submission" date="2015-02" db="EMBL/GenBank/DDBJ databases">
        <title>Genome Sequence of Jannaschia aquimarina DSM28248, a member of the Roseobacter clade.</title>
        <authorList>
            <person name="Voget S."/>
            <person name="Daniel R."/>
        </authorList>
    </citation>
    <scope>NUCLEOTIDE SEQUENCE [LARGE SCALE GENOMIC DNA]</scope>
    <source>
        <strain evidence="4 5">GSW-M26</strain>
    </source>
</reference>
<evidence type="ECO:0000256" key="2">
    <source>
        <dbReference type="ARBA" id="ARBA00005791"/>
    </source>
</evidence>
<gene>
    <name evidence="4" type="primary">bdbD_1</name>
    <name evidence="4" type="ORF">jaqu_14760</name>
</gene>
<dbReference type="OrthoDB" id="8478320at2"/>
<keyword evidence="5" id="KW-1185">Reference proteome</keyword>
<dbReference type="AlphaFoldDB" id="A0A0D1D9W9"/>
<comment type="function">
    <text evidence="1">May be required for disulfide bond formation in some proteins.</text>
</comment>
<evidence type="ECO:0000259" key="3">
    <source>
        <dbReference type="PROSITE" id="PS51352"/>
    </source>
</evidence>
<proteinExistence type="inferred from homology"/>
<accession>A0A0D1D9W9</accession>